<proteinExistence type="inferred from homology"/>
<dbReference type="Gene3D" id="3.40.50.450">
    <property type="match status" value="1"/>
</dbReference>
<feature type="domain" description="DprA winged helix" evidence="3">
    <location>
        <begin position="362"/>
        <end position="420"/>
    </location>
</feature>
<protein>
    <submittedName>
        <fullName evidence="4">DNA protecting protein DprA</fullName>
    </submittedName>
</protein>
<dbReference type="InterPro" id="IPR003488">
    <property type="entry name" value="DprA"/>
</dbReference>
<dbReference type="EMBL" id="FQUZ01000031">
    <property type="protein sequence ID" value="SHF62932.1"/>
    <property type="molecule type" value="Genomic_DNA"/>
</dbReference>
<evidence type="ECO:0000313" key="5">
    <source>
        <dbReference type="Proteomes" id="UP000184327"/>
    </source>
</evidence>
<dbReference type="InterPro" id="IPR010994">
    <property type="entry name" value="RuvA_2-like"/>
</dbReference>
<dbReference type="Proteomes" id="UP000184327">
    <property type="component" value="Unassembled WGS sequence"/>
</dbReference>
<evidence type="ECO:0000256" key="1">
    <source>
        <dbReference type="ARBA" id="ARBA00006525"/>
    </source>
</evidence>
<dbReference type="NCBIfam" id="TIGR00732">
    <property type="entry name" value="dprA"/>
    <property type="match status" value="1"/>
</dbReference>
<dbReference type="InterPro" id="IPR057666">
    <property type="entry name" value="DrpA_SLOG"/>
</dbReference>
<name>A0A1M5D8D8_9BURK</name>
<dbReference type="InterPro" id="IPR036388">
    <property type="entry name" value="WH-like_DNA-bd_sf"/>
</dbReference>
<organism evidence="4 5">
    <name type="scientific">Lampropedia hyalina DSM 16112</name>
    <dbReference type="NCBI Taxonomy" id="1122156"/>
    <lineage>
        <taxon>Bacteria</taxon>
        <taxon>Pseudomonadati</taxon>
        <taxon>Pseudomonadota</taxon>
        <taxon>Betaproteobacteria</taxon>
        <taxon>Burkholderiales</taxon>
        <taxon>Comamonadaceae</taxon>
        <taxon>Lampropedia</taxon>
    </lineage>
</organism>
<dbReference type="PANTHER" id="PTHR43022">
    <property type="entry name" value="PROTEIN SMF"/>
    <property type="match status" value="1"/>
</dbReference>
<keyword evidence="5" id="KW-1185">Reference proteome</keyword>
<evidence type="ECO:0000259" key="2">
    <source>
        <dbReference type="Pfam" id="PF02481"/>
    </source>
</evidence>
<dbReference type="Pfam" id="PF02481">
    <property type="entry name" value="DNA_processg_A"/>
    <property type="match status" value="1"/>
</dbReference>
<gene>
    <name evidence="4" type="ORF">SAMN02745117_02326</name>
</gene>
<evidence type="ECO:0000259" key="3">
    <source>
        <dbReference type="Pfam" id="PF17782"/>
    </source>
</evidence>
<dbReference type="Gene3D" id="1.10.10.10">
    <property type="entry name" value="Winged helix-like DNA-binding domain superfamily/Winged helix DNA-binding domain"/>
    <property type="match status" value="1"/>
</dbReference>
<feature type="domain" description="Smf/DprA SLOG" evidence="2">
    <location>
        <begin position="98"/>
        <end position="319"/>
    </location>
</feature>
<dbReference type="InterPro" id="IPR041614">
    <property type="entry name" value="DprA_WH"/>
</dbReference>
<reference evidence="4 5" key="1">
    <citation type="submission" date="2016-11" db="EMBL/GenBank/DDBJ databases">
        <authorList>
            <person name="Jaros S."/>
            <person name="Januszkiewicz K."/>
            <person name="Wedrychowicz H."/>
        </authorList>
    </citation>
    <scope>NUCLEOTIDE SEQUENCE [LARGE SCALE GENOMIC DNA]</scope>
    <source>
        <strain evidence="4 5">DSM 16112</strain>
    </source>
</reference>
<dbReference type="SUPFAM" id="SSF102405">
    <property type="entry name" value="MCP/YpsA-like"/>
    <property type="match status" value="1"/>
</dbReference>
<evidence type="ECO:0000313" key="4">
    <source>
        <dbReference type="EMBL" id="SHF62932.1"/>
    </source>
</evidence>
<accession>A0A1M5D8D8</accession>
<dbReference type="Pfam" id="PF17782">
    <property type="entry name" value="WHD_DprA"/>
    <property type="match status" value="1"/>
</dbReference>
<dbReference type="GO" id="GO:0009294">
    <property type="term" value="P:DNA-mediated transformation"/>
    <property type="evidence" value="ECO:0007669"/>
    <property type="project" value="InterPro"/>
</dbReference>
<dbReference type="AlphaFoldDB" id="A0A1M5D8D8"/>
<dbReference type="PANTHER" id="PTHR43022:SF1">
    <property type="entry name" value="PROTEIN SMF"/>
    <property type="match status" value="1"/>
</dbReference>
<sequence length="428" mass="45983">MRMADGVFDADIAPWLRLLHTPGVGAVSAAALLKAFGTPAQIFRQPVAALAEHVGLAKARALQAEPPNWEQEREKARIWLQQPQESDAQGVPVTARAIWTLHDPRYPPALREIADPPVLLYVQGKPQWLCGQSLWHEQMLAAVAMVGSRSPTPQGILNARQMANQLQQMGMVVVSGLALGIDAAAHEGALQQPVELAPPTIAVLGTGIDRIYPRQNLALAQAIARHGLVVSEQPLGTAPQAHHFPRRNRIVTGICQGTLVVEAALKSGSLISARLALEQGREVFAIPGSIHSVHARGCNGLIKQGARLVESVQDILDELPQVFERLEGLRGSVASTDPVPEISHSSVKDHPVPISAALVKAPAPIVSSVQTTHARLLDAMGTEPVSLDTLEARLGYSAAELLAQLLELELEGDVQRMPGGWFQRLFMV</sequence>
<comment type="similarity">
    <text evidence="1">Belongs to the DprA/Smf family.</text>
</comment>
<dbReference type="SUPFAM" id="SSF47781">
    <property type="entry name" value="RuvA domain 2-like"/>
    <property type="match status" value="1"/>
</dbReference>
<dbReference type="STRING" id="1122156.SAMN02745117_02326"/>